<accession>A0ABR7Q014</accession>
<name>A0ABR7Q014_9BURK</name>
<dbReference type="Proteomes" id="UP000736373">
    <property type="component" value="Unassembled WGS sequence"/>
</dbReference>
<organism evidence="1 2">
    <name type="scientific">Paraburkholderia podalyriae</name>
    <dbReference type="NCBI Taxonomy" id="1938811"/>
    <lineage>
        <taxon>Bacteria</taxon>
        <taxon>Pseudomonadati</taxon>
        <taxon>Pseudomonadota</taxon>
        <taxon>Betaproteobacteria</taxon>
        <taxon>Burkholderiales</taxon>
        <taxon>Burkholderiaceae</taxon>
        <taxon>Paraburkholderia</taxon>
    </lineage>
</organism>
<dbReference type="EMBL" id="VZQQ01000070">
    <property type="protein sequence ID" value="MBC8751853.1"/>
    <property type="molecule type" value="Genomic_DNA"/>
</dbReference>
<keyword evidence="2" id="KW-1185">Reference proteome</keyword>
<reference evidence="1 2" key="1">
    <citation type="submission" date="2019-09" db="EMBL/GenBank/DDBJ databases">
        <title>Paraburkholderia podalyriae sp. nov., A South African Podalyria-associated rhizobium.</title>
        <authorList>
            <person name="Mavima L."/>
            <person name="Beukes C.W."/>
            <person name="Palmer M."/>
            <person name="De Meyer S.E."/>
            <person name="James E.K."/>
            <person name="Maluk M."/>
            <person name="Avontuur J.R."/>
            <person name="Chan W.Y."/>
            <person name="Venter S.N."/>
            <person name="Steenkamp E.T."/>
        </authorList>
    </citation>
    <scope>NUCLEOTIDE SEQUENCE [LARGE SCALE GENOMIC DNA]</scope>
    <source>
        <strain evidence="1 2">WC7.3b</strain>
    </source>
</reference>
<proteinExistence type="predicted"/>
<comment type="caution">
    <text evidence="1">The sequence shown here is derived from an EMBL/GenBank/DDBJ whole genome shotgun (WGS) entry which is preliminary data.</text>
</comment>
<gene>
    <name evidence="1" type="ORF">F6X42_36845</name>
</gene>
<sequence>MATAATSLRSMVEDWMAPNPEGRVRVSRFGRSKNGRYVCVESVCAANTIAMFFFRHRDGTWCVFPPDPERPTMRIAEISHVRD</sequence>
<evidence type="ECO:0000313" key="2">
    <source>
        <dbReference type="Proteomes" id="UP000736373"/>
    </source>
</evidence>
<evidence type="ECO:0000313" key="1">
    <source>
        <dbReference type="EMBL" id="MBC8751853.1"/>
    </source>
</evidence>
<protein>
    <submittedName>
        <fullName evidence="1">Uncharacterized protein</fullName>
    </submittedName>
</protein>